<reference evidence="2 3" key="1">
    <citation type="submission" date="2019-09" db="EMBL/GenBank/DDBJ databases">
        <title>Segnochrobactrum spirostomi gen. nov., sp. nov., isolated from the ciliate Spirostomum cf. yagiui and description of a novel family, Segnochrobactraceae fam. nov. within the order Rhizobiales of the class Alphaproteobacteria.</title>
        <authorList>
            <person name="Akter S."/>
            <person name="Shazib S.U.A."/>
            <person name="Shin M.K."/>
        </authorList>
    </citation>
    <scope>NUCLEOTIDE SEQUENCE [LARGE SCALE GENOMIC DNA]</scope>
    <source>
        <strain evidence="2 3">Sp-1</strain>
    </source>
</reference>
<proteinExistence type="predicted"/>
<sequence>MIEDRRQFSGLPVAAVIATLVIAAHLALVWLPGINLEWAFSGAARSFATGDADLLARYFAVEANSLGLPMLAYGLHAALPFIGIDLAPRLFSIAGLAFLAAALVRLRGRLGLAVPDALLVALVVVNPLVWTFSGRGTADFLPAALAIFAVALAWERPGSGATRAAAVVAFALAIILKYHAALLLPLIWLEGLSRPGAPPARRLSSVALITAAILVWPLLFLAGIRAAYGFWIAPPQFQSIHGLVITPGFVATNLVAYAGYLALLLMPLPLLALWRRRHSPAAWVIVVVGGAGLFVAGALLLAPNGEMNFGPLDRYLAGAVVGGAFAVCAGFFVVTAAEGVATARSGEGDLRLVVCLILGIVAVIGALALTRPAQRYLLFLLPLAYLFVAPLLARRKILAGLVIAVSLALDLFVAANQLATGRAAAAMVTLLSESGGLAETDPGALAPQVGDRFPLHPAVPPAYTVVEGRAAGALAVVESAPVPFAHKVYSLVRSPAP</sequence>
<feature type="transmembrane region" description="Helical" evidence="1">
    <location>
        <begin position="280"/>
        <end position="303"/>
    </location>
</feature>
<dbReference type="AlphaFoldDB" id="A0A6A7XYB2"/>
<keyword evidence="3" id="KW-1185">Reference proteome</keyword>
<dbReference type="RefSeq" id="WP_153478647.1">
    <property type="nucleotide sequence ID" value="NZ_VWNA01000001.1"/>
</dbReference>
<feature type="transmembrane region" description="Helical" evidence="1">
    <location>
        <begin position="376"/>
        <end position="393"/>
    </location>
</feature>
<feature type="transmembrane region" description="Helical" evidence="1">
    <location>
        <begin position="349"/>
        <end position="369"/>
    </location>
</feature>
<evidence type="ECO:0000256" key="1">
    <source>
        <dbReference type="SAM" id="Phobius"/>
    </source>
</evidence>
<dbReference type="EMBL" id="VWNA01000001">
    <property type="protein sequence ID" value="MQT11690.1"/>
    <property type="molecule type" value="Genomic_DNA"/>
</dbReference>
<feature type="transmembrane region" description="Helical" evidence="1">
    <location>
        <begin position="136"/>
        <end position="154"/>
    </location>
</feature>
<feature type="transmembrane region" description="Helical" evidence="1">
    <location>
        <begin position="399"/>
        <end position="419"/>
    </location>
</feature>
<feature type="transmembrane region" description="Helical" evidence="1">
    <location>
        <begin position="166"/>
        <end position="188"/>
    </location>
</feature>
<feature type="transmembrane region" description="Helical" evidence="1">
    <location>
        <begin position="208"/>
        <end position="233"/>
    </location>
</feature>
<keyword evidence="1" id="KW-0812">Transmembrane</keyword>
<keyword evidence="1" id="KW-1133">Transmembrane helix</keyword>
<name>A0A6A7XYB2_9HYPH</name>
<evidence type="ECO:0000313" key="3">
    <source>
        <dbReference type="Proteomes" id="UP000332515"/>
    </source>
</evidence>
<dbReference type="Proteomes" id="UP000332515">
    <property type="component" value="Unassembled WGS sequence"/>
</dbReference>
<feature type="transmembrane region" description="Helical" evidence="1">
    <location>
        <begin position="12"/>
        <end position="31"/>
    </location>
</feature>
<protein>
    <recommendedName>
        <fullName evidence="4">Glycosyltransferase RgtA/B/C/D-like domain-containing protein</fullName>
    </recommendedName>
</protein>
<evidence type="ECO:0000313" key="2">
    <source>
        <dbReference type="EMBL" id="MQT11690.1"/>
    </source>
</evidence>
<feature type="transmembrane region" description="Helical" evidence="1">
    <location>
        <begin position="254"/>
        <end position="274"/>
    </location>
</feature>
<comment type="caution">
    <text evidence="2">The sequence shown here is derived from an EMBL/GenBank/DDBJ whole genome shotgun (WGS) entry which is preliminary data.</text>
</comment>
<accession>A0A6A7XYB2</accession>
<organism evidence="2 3">
    <name type="scientific">Segnochrobactrum spirostomi</name>
    <dbReference type="NCBI Taxonomy" id="2608987"/>
    <lineage>
        <taxon>Bacteria</taxon>
        <taxon>Pseudomonadati</taxon>
        <taxon>Pseudomonadota</taxon>
        <taxon>Alphaproteobacteria</taxon>
        <taxon>Hyphomicrobiales</taxon>
        <taxon>Segnochrobactraceae</taxon>
        <taxon>Segnochrobactrum</taxon>
    </lineage>
</organism>
<feature type="transmembrane region" description="Helical" evidence="1">
    <location>
        <begin position="110"/>
        <end position="130"/>
    </location>
</feature>
<feature type="transmembrane region" description="Helical" evidence="1">
    <location>
        <begin position="315"/>
        <end position="337"/>
    </location>
</feature>
<keyword evidence="1" id="KW-0472">Membrane</keyword>
<feature type="transmembrane region" description="Helical" evidence="1">
    <location>
        <begin position="78"/>
        <end position="103"/>
    </location>
</feature>
<gene>
    <name evidence="2" type="ORF">F0357_03170</name>
</gene>
<evidence type="ECO:0008006" key="4">
    <source>
        <dbReference type="Google" id="ProtNLM"/>
    </source>
</evidence>